<proteinExistence type="inferred from homology"/>
<dbReference type="GO" id="GO:0003677">
    <property type="term" value="F:DNA binding"/>
    <property type="evidence" value="ECO:0007669"/>
    <property type="project" value="InterPro"/>
</dbReference>
<dbReference type="Proteomes" id="UP000198748">
    <property type="component" value="Unassembled WGS sequence"/>
</dbReference>
<evidence type="ECO:0000256" key="4">
    <source>
        <dbReference type="ARBA" id="ARBA00023163"/>
    </source>
</evidence>
<evidence type="ECO:0000256" key="1">
    <source>
        <dbReference type="ARBA" id="ARBA00010641"/>
    </source>
</evidence>
<keyword evidence="7" id="KW-1185">Reference proteome</keyword>
<dbReference type="InterPro" id="IPR013249">
    <property type="entry name" value="RNA_pol_sigma70_r4_t2"/>
</dbReference>
<accession>A0A1G7T0X7</accession>
<evidence type="ECO:0000256" key="3">
    <source>
        <dbReference type="ARBA" id="ARBA00023082"/>
    </source>
</evidence>
<evidence type="ECO:0000259" key="5">
    <source>
        <dbReference type="Pfam" id="PF08281"/>
    </source>
</evidence>
<organism evidence="6 7">
    <name type="scientific">Dyadobacter soli</name>
    <dbReference type="NCBI Taxonomy" id="659014"/>
    <lineage>
        <taxon>Bacteria</taxon>
        <taxon>Pseudomonadati</taxon>
        <taxon>Bacteroidota</taxon>
        <taxon>Cytophagia</taxon>
        <taxon>Cytophagales</taxon>
        <taxon>Spirosomataceae</taxon>
        <taxon>Dyadobacter</taxon>
    </lineage>
</organism>
<feature type="domain" description="RNA polymerase sigma factor 70 region 4 type 2" evidence="5">
    <location>
        <begin position="117"/>
        <end position="166"/>
    </location>
</feature>
<dbReference type="Gene3D" id="1.10.10.10">
    <property type="entry name" value="Winged helix-like DNA-binding domain superfamily/Winged helix DNA-binding domain"/>
    <property type="match status" value="1"/>
</dbReference>
<dbReference type="PANTHER" id="PTHR43133:SF46">
    <property type="entry name" value="RNA POLYMERASE SIGMA-70 FACTOR ECF SUBFAMILY"/>
    <property type="match status" value="1"/>
</dbReference>
<dbReference type="STRING" id="659014.SAMN04487996_11752"/>
<keyword evidence="4" id="KW-0804">Transcription</keyword>
<comment type="similarity">
    <text evidence="1">Belongs to the sigma-70 factor family. ECF subfamily.</text>
</comment>
<dbReference type="PANTHER" id="PTHR43133">
    <property type="entry name" value="RNA POLYMERASE ECF-TYPE SIGMA FACTO"/>
    <property type="match status" value="1"/>
</dbReference>
<sequence length="172" mass="20380">MFDTCTCRFTIDEQTFEQVYNQHWEKLYLAALYRLQDTDLAKELVQGIFVSLWERRHTLVITGEVAHYLSRALKLKILEHYRTEQLHERHLDELARQTDDRENTTENHVLLNELRSRVQQLAQALPDQCRRVFELSRVQGLNTREIAVEMVLSEKTVKNHLTRALASFKAML</sequence>
<dbReference type="InterPro" id="IPR039425">
    <property type="entry name" value="RNA_pol_sigma-70-like"/>
</dbReference>
<dbReference type="OrthoDB" id="764811at2"/>
<gene>
    <name evidence="6" type="ORF">SAMN04487996_11752</name>
</gene>
<dbReference type="GO" id="GO:0016987">
    <property type="term" value="F:sigma factor activity"/>
    <property type="evidence" value="ECO:0007669"/>
    <property type="project" value="UniProtKB-KW"/>
</dbReference>
<evidence type="ECO:0000313" key="6">
    <source>
        <dbReference type="EMBL" id="SDG28955.1"/>
    </source>
</evidence>
<dbReference type="InterPro" id="IPR014327">
    <property type="entry name" value="RNA_pol_sigma70_bacteroid"/>
</dbReference>
<dbReference type="NCBIfam" id="TIGR02937">
    <property type="entry name" value="sigma70-ECF"/>
    <property type="match status" value="1"/>
</dbReference>
<dbReference type="InterPro" id="IPR036388">
    <property type="entry name" value="WH-like_DNA-bd_sf"/>
</dbReference>
<reference evidence="7" key="1">
    <citation type="submission" date="2016-10" db="EMBL/GenBank/DDBJ databases">
        <authorList>
            <person name="Varghese N."/>
            <person name="Submissions S."/>
        </authorList>
    </citation>
    <scope>NUCLEOTIDE SEQUENCE [LARGE SCALE GENOMIC DNA]</scope>
    <source>
        <strain evidence="7">DSM 25329</strain>
    </source>
</reference>
<dbReference type="InterPro" id="IPR014284">
    <property type="entry name" value="RNA_pol_sigma-70_dom"/>
</dbReference>
<dbReference type="Pfam" id="PF08281">
    <property type="entry name" value="Sigma70_r4_2"/>
    <property type="match status" value="1"/>
</dbReference>
<name>A0A1G7T0X7_9BACT</name>
<dbReference type="EMBL" id="FNAN01000017">
    <property type="protein sequence ID" value="SDG28955.1"/>
    <property type="molecule type" value="Genomic_DNA"/>
</dbReference>
<evidence type="ECO:0000256" key="2">
    <source>
        <dbReference type="ARBA" id="ARBA00023015"/>
    </source>
</evidence>
<dbReference type="Gene3D" id="1.10.1740.10">
    <property type="match status" value="1"/>
</dbReference>
<dbReference type="InterPro" id="IPR013324">
    <property type="entry name" value="RNA_pol_sigma_r3/r4-like"/>
</dbReference>
<dbReference type="SUPFAM" id="SSF88946">
    <property type="entry name" value="Sigma2 domain of RNA polymerase sigma factors"/>
    <property type="match status" value="1"/>
</dbReference>
<dbReference type="GO" id="GO:0006352">
    <property type="term" value="P:DNA-templated transcription initiation"/>
    <property type="evidence" value="ECO:0007669"/>
    <property type="project" value="InterPro"/>
</dbReference>
<protein>
    <submittedName>
        <fullName evidence="6">RNA polymerase sigma-70 factor, ECF subfamily</fullName>
    </submittedName>
</protein>
<dbReference type="RefSeq" id="WP_143016929.1">
    <property type="nucleotide sequence ID" value="NZ_FNAN01000017.1"/>
</dbReference>
<dbReference type="SUPFAM" id="SSF88659">
    <property type="entry name" value="Sigma3 and sigma4 domains of RNA polymerase sigma factors"/>
    <property type="match status" value="1"/>
</dbReference>
<dbReference type="AlphaFoldDB" id="A0A1G7T0X7"/>
<keyword evidence="2" id="KW-0805">Transcription regulation</keyword>
<evidence type="ECO:0000313" key="7">
    <source>
        <dbReference type="Proteomes" id="UP000198748"/>
    </source>
</evidence>
<keyword evidence="3" id="KW-0731">Sigma factor</keyword>
<dbReference type="NCBIfam" id="TIGR02985">
    <property type="entry name" value="Sig70_bacteroi1"/>
    <property type="match status" value="1"/>
</dbReference>
<dbReference type="InterPro" id="IPR013325">
    <property type="entry name" value="RNA_pol_sigma_r2"/>
</dbReference>